<protein>
    <recommendedName>
        <fullName evidence="2">Sema domain-containing protein</fullName>
    </recommendedName>
</protein>
<dbReference type="Gene3D" id="2.130.10.10">
    <property type="entry name" value="YVTN repeat-like/Quinoprotein amine dehydrogenase"/>
    <property type="match status" value="1"/>
</dbReference>
<proteinExistence type="predicted"/>
<dbReference type="SUPFAM" id="SSF101912">
    <property type="entry name" value="Sema domain"/>
    <property type="match status" value="1"/>
</dbReference>
<evidence type="ECO:0008006" key="2">
    <source>
        <dbReference type="Google" id="ProtNLM"/>
    </source>
</evidence>
<dbReference type="InterPro" id="IPR036352">
    <property type="entry name" value="Semap_dom_sf"/>
</dbReference>
<feature type="non-terminal residue" evidence="1">
    <location>
        <position position="72"/>
    </location>
</feature>
<sequence>LVVSFSPDFSSGPGLSSLCVYHMENIDKVFAETVQNCYDGQGKVGPAHYETVRTCMRTSEPVDLCANTALSQ</sequence>
<reference evidence="1" key="1">
    <citation type="submission" date="2014-12" db="EMBL/GenBank/DDBJ databases">
        <title>Insight into the proteome of Arion vulgaris.</title>
        <authorList>
            <person name="Aradska J."/>
            <person name="Bulat T."/>
            <person name="Smidak R."/>
            <person name="Sarate P."/>
            <person name="Gangsoo J."/>
            <person name="Sialana F."/>
            <person name="Bilban M."/>
            <person name="Lubec G."/>
        </authorList>
    </citation>
    <scope>NUCLEOTIDE SEQUENCE</scope>
    <source>
        <tissue evidence="1">Skin</tissue>
    </source>
</reference>
<gene>
    <name evidence="1" type="primary">ORF13491</name>
</gene>
<organism evidence="1">
    <name type="scientific">Arion vulgaris</name>
    <dbReference type="NCBI Taxonomy" id="1028688"/>
    <lineage>
        <taxon>Eukaryota</taxon>
        <taxon>Metazoa</taxon>
        <taxon>Spiralia</taxon>
        <taxon>Lophotrochozoa</taxon>
        <taxon>Mollusca</taxon>
        <taxon>Gastropoda</taxon>
        <taxon>Heterobranchia</taxon>
        <taxon>Euthyneura</taxon>
        <taxon>Panpulmonata</taxon>
        <taxon>Eupulmonata</taxon>
        <taxon>Stylommatophora</taxon>
        <taxon>Helicina</taxon>
        <taxon>Arionoidea</taxon>
        <taxon>Arionidae</taxon>
        <taxon>Arion</taxon>
    </lineage>
</organism>
<name>A0A0B6Y5Y0_9EUPU</name>
<feature type="non-terminal residue" evidence="1">
    <location>
        <position position="1"/>
    </location>
</feature>
<dbReference type="AlphaFoldDB" id="A0A0B6Y5Y0"/>
<dbReference type="InterPro" id="IPR015943">
    <property type="entry name" value="WD40/YVTN_repeat-like_dom_sf"/>
</dbReference>
<dbReference type="EMBL" id="HACG01004603">
    <property type="protein sequence ID" value="CEK51468.1"/>
    <property type="molecule type" value="Transcribed_RNA"/>
</dbReference>
<accession>A0A0B6Y5Y0</accession>
<evidence type="ECO:0000313" key="1">
    <source>
        <dbReference type="EMBL" id="CEK51468.1"/>
    </source>
</evidence>